<name>A0A0D2J035_9EURO</name>
<dbReference type="EMBL" id="KN847475">
    <property type="protein sequence ID" value="KIX08986.1"/>
    <property type="molecule type" value="Genomic_DNA"/>
</dbReference>
<evidence type="ECO:0000313" key="3">
    <source>
        <dbReference type="Proteomes" id="UP000053617"/>
    </source>
</evidence>
<gene>
    <name evidence="2" type="ORF">Z518_00064</name>
</gene>
<reference evidence="2 3" key="1">
    <citation type="submission" date="2015-01" db="EMBL/GenBank/DDBJ databases">
        <title>The Genome Sequence of Rhinocladiella mackenzie CBS 650.93.</title>
        <authorList>
            <consortium name="The Broad Institute Genomics Platform"/>
            <person name="Cuomo C."/>
            <person name="de Hoog S."/>
            <person name="Gorbushina A."/>
            <person name="Stielow B."/>
            <person name="Teixiera M."/>
            <person name="Abouelleil A."/>
            <person name="Chapman S.B."/>
            <person name="Priest M."/>
            <person name="Young S.K."/>
            <person name="Wortman J."/>
            <person name="Nusbaum C."/>
            <person name="Birren B."/>
        </authorList>
    </citation>
    <scope>NUCLEOTIDE SEQUENCE [LARGE SCALE GENOMIC DNA]</scope>
    <source>
        <strain evidence="2 3">CBS 650.93</strain>
    </source>
</reference>
<dbReference type="OrthoDB" id="5422579at2759"/>
<dbReference type="PROSITE" id="PS50181">
    <property type="entry name" value="FBOX"/>
    <property type="match status" value="1"/>
</dbReference>
<dbReference type="RefSeq" id="XP_013276122.1">
    <property type="nucleotide sequence ID" value="XM_013420668.1"/>
</dbReference>
<organism evidence="2 3">
    <name type="scientific">Rhinocladiella mackenziei CBS 650.93</name>
    <dbReference type="NCBI Taxonomy" id="1442369"/>
    <lineage>
        <taxon>Eukaryota</taxon>
        <taxon>Fungi</taxon>
        <taxon>Dikarya</taxon>
        <taxon>Ascomycota</taxon>
        <taxon>Pezizomycotina</taxon>
        <taxon>Eurotiomycetes</taxon>
        <taxon>Chaetothyriomycetidae</taxon>
        <taxon>Chaetothyriales</taxon>
        <taxon>Herpotrichiellaceae</taxon>
        <taxon>Rhinocladiella</taxon>
    </lineage>
</organism>
<dbReference type="SUPFAM" id="SSF81383">
    <property type="entry name" value="F-box domain"/>
    <property type="match status" value="1"/>
</dbReference>
<dbReference type="InterPro" id="IPR001810">
    <property type="entry name" value="F-box_dom"/>
</dbReference>
<dbReference type="GeneID" id="25288135"/>
<dbReference type="CDD" id="cd09917">
    <property type="entry name" value="F-box_SF"/>
    <property type="match status" value="1"/>
</dbReference>
<evidence type="ECO:0000259" key="1">
    <source>
        <dbReference type="PROSITE" id="PS50181"/>
    </source>
</evidence>
<dbReference type="AlphaFoldDB" id="A0A0D2J035"/>
<evidence type="ECO:0000313" key="2">
    <source>
        <dbReference type="EMBL" id="KIX08986.1"/>
    </source>
</evidence>
<dbReference type="InterPro" id="IPR036047">
    <property type="entry name" value="F-box-like_dom_sf"/>
</dbReference>
<sequence length="457" mass="53565">MDQLPTELVTNLCLFLDKPSLRSFRLTCKAFSVIGGKHLFQNFEFRLYPNHHRLYQLEQLAAAPSIAADLSCVSLESGVQLEYADYRYWQAQVYQDKSSSWERSLATKGASRNEYNAFHETLQARFTTDLPRRYDLYRWHMDQQAGSMAEQRVRDSLVRIMGTLGQSRPNLKFKLVMAEPEIQLEELEAFNAEQYANEKPFDPDPRRRIANRRRHVLDHFINFLDAANTSGCEWSDLTATDMPHQLFIAGSYRDSQVLTEAFRRLKKLDLKINAFPHSDWLFRSPLSRMYFGGRHLAARKLRELLNHPSQLEELSLQFPPDTTAQYSFELFDQTNIDRFPRLWMPRLKSLALCEFRCTWDDLEALLGEVTRVLGDWHVDEDSGVWHSHSEEDFTHCFAATSYEGPYARAGMRSKVERFIHGKGECPLPRWTWENNTQDQWETMGDTSWHYIRGLLRQ</sequence>
<dbReference type="VEuPathDB" id="FungiDB:Z518_00064"/>
<proteinExistence type="predicted"/>
<protein>
    <recommendedName>
        <fullName evidence="1">F-box domain-containing protein</fullName>
    </recommendedName>
</protein>
<dbReference type="STRING" id="1442369.A0A0D2J035"/>
<accession>A0A0D2J035</accession>
<dbReference type="HOGENOM" id="CLU_563853_0_0_1"/>
<feature type="domain" description="F-box" evidence="1">
    <location>
        <begin position="1"/>
        <end position="43"/>
    </location>
</feature>
<keyword evidence="3" id="KW-1185">Reference proteome</keyword>
<dbReference type="Proteomes" id="UP000053617">
    <property type="component" value="Unassembled WGS sequence"/>
</dbReference>